<reference evidence="1 2" key="1">
    <citation type="submission" date="2017-11" db="EMBL/GenBank/DDBJ databases">
        <title>Streptomyces carmine sp. nov., a novel actinomycete isolated from Sophora alopecuroides in Xinjiang, China.</title>
        <authorList>
            <person name="Wang Y."/>
            <person name="Luo X."/>
            <person name="Wan C."/>
            <person name="Zhang L."/>
        </authorList>
    </citation>
    <scope>NUCLEOTIDE SEQUENCE [LARGE SCALE GENOMIC DNA]</scope>
    <source>
        <strain evidence="1 2">TRM SA0054</strain>
    </source>
</reference>
<dbReference type="Proteomes" id="UP000230407">
    <property type="component" value="Unassembled WGS sequence"/>
</dbReference>
<name>A0A2M8M5W4_9ACTN</name>
<proteinExistence type="predicted"/>
<dbReference type="RefSeq" id="WP_100200642.1">
    <property type="nucleotide sequence ID" value="NZ_PGGW01000011.1"/>
</dbReference>
<accession>A0A2M8M5W4</accession>
<protein>
    <submittedName>
        <fullName evidence="1">Uncharacterized protein</fullName>
    </submittedName>
</protein>
<dbReference type="AlphaFoldDB" id="A0A2M8M5W4"/>
<organism evidence="1 2">
    <name type="scientific">Streptomyces carminius</name>
    <dbReference type="NCBI Taxonomy" id="2665496"/>
    <lineage>
        <taxon>Bacteria</taxon>
        <taxon>Bacillati</taxon>
        <taxon>Actinomycetota</taxon>
        <taxon>Actinomycetes</taxon>
        <taxon>Kitasatosporales</taxon>
        <taxon>Streptomycetaceae</taxon>
        <taxon>Streptomyces</taxon>
    </lineage>
</organism>
<keyword evidence="2" id="KW-1185">Reference proteome</keyword>
<comment type="caution">
    <text evidence="1">The sequence shown here is derived from an EMBL/GenBank/DDBJ whole genome shotgun (WGS) entry which is preliminary data.</text>
</comment>
<evidence type="ECO:0000313" key="1">
    <source>
        <dbReference type="EMBL" id="PJE99601.1"/>
    </source>
</evidence>
<gene>
    <name evidence="1" type="ORF">CUT44_03580</name>
</gene>
<dbReference type="EMBL" id="PGGW01000011">
    <property type="protein sequence ID" value="PJE99601.1"/>
    <property type="molecule type" value="Genomic_DNA"/>
</dbReference>
<evidence type="ECO:0000313" key="2">
    <source>
        <dbReference type="Proteomes" id="UP000230407"/>
    </source>
</evidence>
<sequence length="164" mass="17059">MGYVLEAVVAREEPLRAAAAGIAAARTVPLRQGLALLPMTDELFGVLSPGGTAGPEARPPGFRKLPGGFDRTLTRWSATGPVAYAEADFFGGDGEQRAAVWDAGALVLGPLHTAEGDPFPAAGSPLSQALRRLGAVCDAESFDEFAAVGLGRHRHTRDWAGPAR</sequence>